<evidence type="ECO:0000256" key="6">
    <source>
        <dbReference type="SAM" id="MobiDB-lite"/>
    </source>
</evidence>
<dbReference type="InterPro" id="IPR044611">
    <property type="entry name" value="E3A/B/C-like"/>
</dbReference>
<feature type="compositionally biased region" description="Low complexity" evidence="6">
    <location>
        <begin position="174"/>
        <end position="187"/>
    </location>
</feature>
<evidence type="ECO:0000256" key="5">
    <source>
        <dbReference type="PROSITE-ProRule" id="PRU00104"/>
    </source>
</evidence>
<evidence type="ECO:0000256" key="4">
    <source>
        <dbReference type="ARBA" id="ARBA00022786"/>
    </source>
</evidence>
<dbReference type="InterPro" id="IPR035983">
    <property type="entry name" value="Hect_E3_ubiquitin_ligase"/>
</dbReference>
<dbReference type="Gene3D" id="3.90.1750.10">
    <property type="entry name" value="Hect, E3 ligase catalytic domains"/>
    <property type="match status" value="1"/>
</dbReference>
<dbReference type="GO" id="GO:0061630">
    <property type="term" value="F:ubiquitin protein ligase activity"/>
    <property type="evidence" value="ECO:0007669"/>
    <property type="project" value="UniProtKB-EC"/>
</dbReference>
<reference evidence="8 9" key="1">
    <citation type="submission" date="2024-10" db="EMBL/GenBank/DDBJ databases">
        <title>Updated reference genomes for cyclostephanoid diatoms.</title>
        <authorList>
            <person name="Roberts W.R."/>
            <person name="Alverson A.J."/>
        </authorList>
    </citation>
    <scope>NUCLEOTIDE SEQUENCE [LARGE SCALE GENOMIC DNA]</scope>
    <source>
        <strain evidence="8 9">AJA228-03</strain>
    </source>
</reference>
<dbReference type="InterPro" id="IPR000569">
    <property type="entry name" value="HECT_dom"/>
</dbReference>
<dbReference type="AlphaFoldDB" id="A0ABD3SE08"/>
<dbReference type="FunFam" id="3.30.2410.10:FF:000003">
    <property type="entry name" value="probable E3 ubiquitin-protein ligase HERC4 isoform X1"/>
    <property type="match status" value="1"/>
</dbReference>
<feature type="domain" description="HECT" evidence="7">
    <location>
        <begin position="620"/>
        <end position="984"/>
    </location>
</feature>
<evidence type="ECO:0000313" key="9">
    <source>
        <dbReference type="Proteomes" id="UP001530377"/>
    </source>
</evidence>
<evidence type="ECO:0000256" key="1">
    <source>
        <dbReference type="ARBA" id="ARBA00000885"/>
    </source>
</evidence>
<feature type="active site" description="Glycyl thioester intermediate" evidence="5">
    <location>
        <position position="952"/>
    </location>
</feature>
<accession>A0ABD3SE08</accession>
<dbReference type="EC" id="2.3.2.26" evidence="2"/>
<feature type="compositionally biased region" description="Acidic residues" evidence="6">
    <location>
        <begin position="161"/>
        <end position="171"/>
    </location>
</feature>
<keyword evidence="9" id="KW-1185">Reference proteome</keyword>
<dbReference type="SMART" id="SM00119">
    <property type="entry name" value="HECTc"/>
    <property type="match status" value="1"/>
</dbReference>
<comment type="caution">
    <text evidence="8">The sequence shown here is derived from an EMBL/GenBank/DDBJ whole genome shotgun (WGS) entry which is preliminary data.</text>
</comment>
<dbReference type="CDD" id="cd00078">
    <property type="entry name" value="HECTc"/>
    <property type="match status" value="1"/>
</dbReference>
<proteinExistence type="predicted"/>
<dbReference type="Gene3D" id="3.30.2160.10">
    <property type="entry name" value="Hect, E3 ligase catalytic domain"/>
    <property type="match status" value="1"/>
</dbReference>
<dbReference type="PANTHER" id="PTHR45700:SF2">
    <property type="entry name" value="UBIQUITIN-PROTEIN LIGASE E3C"/>
    <property type="match status" value="1"/>
</dbReference>
<dbReference type="SUPFAM" id="SSF56204">
    <property type="entry name" value="Hect, E3 ligase catalytic domain"/>
    <property type="match status" value="1"/>
</dbReference>
<dbReference type="EMBL" id="JALLPB020000062">
    <property type="protein sequence ID" value="KAL3822562.1"/>
    <property type="molecule type" value="Genomic_DNA"/>
</dbReference>
<keyword evidence="3" id="KW-0808">Transferase</keyword>
<gene>
    <name evidence="8" type="ORF">ACHAXA_007673</name>
</gene>
<dbReference type="FunFam" id="3.30.2160.10:FF:000002">
    <property type="entry name" value="Putative Ubiquitin-protein ligase E3C"/>
    <property type="match status" value="1"/>
</dbReference>
<organism evidence="8 9">
    <name type="scientific">Cyclostephanos tholiformis</name>
    <dbReference type="NCBI Taxonomy" id="382380"/>
    <lineage>
        <taxon>Eukaryota</taxon>
        <taxon>Sar</taxon>
        <taxon>Stramenopiles</taxon>
        <taxon>Ochrophyta</taxon>
        <taxon>Bacillariophyta</taxon>
        <taxon>Coscinodiscophyceae</taxon>
        <taxon>Thalassiosirophycidae</taxon>
        <taxon>Stephanodiscales</taxon>
        <taxon>Stephanodiscaceae</taxon>
        <taxon>Cyclostephanos</taxon>
    </lineage>
</organism>
<evidence type="ECO:0000256" key="3">
    <source>
        <dbReference type="ARBA" id="ARBA00022679"/>
    </source>
</evidence>
<evidence type="ECO:0000313" key="8">
    <source>
        <dbReference type="EMBL" id="KAL3822562.1"/>
    </source>
</evidence>
<dbReference type="Pfam" id="PF00632">
    <property type="entry name" value="HECT"/>
    <property type="match status" value="1"/>
</dbReference>
<comment type="catalytic activity">
    <reaction evidence="1">
        <text>S-ubiquitinyl-[E2 ubiquitin-conjugating enzyme]-L-cysteine + [acceptor protein]-L-lysine = [E2 ubiquitin-conjugating enzyme]-L-cysteine + N(6)-ubiquitinyl-[acceptor protein]-L-lysine.</text>
        <dbReference type="EC" id="2.3.2.26"/>
    </reaction>
</comment>
<dbReference type="PANTHER" id="PTHR45700">
    <property type="entry name" value="UBIQUITIN-PROTEIN LIGASE E3C"/>
    <property type="match status" value="1"/>
</dbReference>
<sequence>MSIVIDDVQPFSLLLHYLSYAMNSLSSVTSSSRGRIKDVNGRLSGFMPSLSANYYSSTESTPLLDAVRDTLSMREIIVLNRVLSHANAFQRQPRQEVLINAIPIILQYTLRHQQDLTILASFAARGENVASWVMETKDGGSMSTVTPITSVATAETYKGEDTEDGSDDDEGDKPAQQRPQRPASRDSSAARHSRADLQTLPKLDALYQMGALKAKQATANRLRPMPRGHGSHVELLVALAEKIGRGEWIQQLSNALFSTTQSQPSSSLLKLLTPLSWHHWQRQAQLAYTAALAMVMSSCSGLKAGRNAASPLLAKLAFSETFLERMWERSVWNVKLLATTPKTDKDTSAIASACEVFSSFCDFFSHQLLAVNDDDFLRRYHHSEGAIAPCPKECAIVARDVVRVMRVIMNDLYWIRPVLASDITNSQNDPDSYLRFQRARLFLSGTKLWNSLYERWCRLYRVVQFCEEDCWWFPHLVSRGQHENNPIIPSQVRDQMMNDDMDERSVGTAPMNDETDEAAFTSRDAGGDALANTFRDPKMARVLTYIPQAMPFSRRVNLFNSLLESDKLSTQDETMSLRQLMMNFEEEDVTEISGRERVTIRRDLLYSDSKHHLNQLGKRLRKKVQVTFVNKHGQQEAGIDGGGVFKEFLDDLISDAFLPETSRRKYADGEDDDSIRETHPNFFSVTPLQTLTVNTALDGDDSLSHYEFLGRVLAKAIYESILVEPQFCLPFLNKLLGKQNSLDDLKNLDPEYYKNLISLRHLSAKETSDLGLTFELYDSTTATIELMPGGSAIPVTKENVIQYIHLVAHQKMNVRGSRQTAAFLNGFRDIIPSQWVRLFSAYELQKLISGDDAVKGIDVQGMMAVMRYSGGLHPSQPIVRWLWEVVHEMTPDQQRKFLKFMTSCSRQPLLGFASMVPAPCIQQTRLREDNRGNDIAEDLGTGNIRLPTSSTCMNLLKLPKYTSKEMLKEKLLYAIEAAAGFELS</sequence>
<feature type="compositionally biased region" description="Polar residues" evidence="6">
    <location>
        <begin position="144"/>
        <end position="153"/>
    </location>
</feature>
<dbReference type="Gene3D" id="3.30.2410.10">
    <property type="entry name" value="Hect, E3 ligase catalytic domain"/>
    <property type="match status" value="1"/>
</dbReference>
<protein>
    <recommendedName>
        <fullName evidence="2">HECT-type E3 ubiquitin transferase</fullName>
        <ecNumber evidence="2">2.3.2.26</ecNumber>
    </recommendedName>
</protein>
<name>A0ABD3SE08_9STRA</name>
<dbReference type="Proteomes" id="UP001530377">
    <property type="component" value="Unassembled WGS sequence"/>
</dbReference>
<dbReference type="PROSITE" id="PS50237">
    <property type="entry name" value="HECT"/>
    <property type="match status" value="1"/>
</dbReference>
<evidence type="ECO:0000259" key="7">
    <source>
        <dbReference type="PROSITE" id="PS50237"/>
    </source>
</evidence>
<feature type="region of interest" description="Disordered" evidence="6">
    <location>
        <begin position="144"/>
        <end position="195"/>
    </location>
</feature>
<evidence type="ECO:0000256" key="2">
    <source>
        <dbReference type="ARBA" id="ARBA00012485"/>
    </source>
</evidence>
<keyword evidence="4 5" id="KW-0833">Ubl conjugation pathway</keyword>